<proteinExistence type="predicted"/>
<dbReference type="EMBL" id="JAKRKC020000001">
    <property type="protein sequence ID" value="MCK2213697.1"/>
    <property type="molecule type" value="Genomic_DNA"/>
</dbReference>
<evidence type="ECO:0000313" key="2">
    <source>
        <dbReference type="Proteomes" id="UP001317259"/>
    </source>
</evidence>
<keyword evidence="2" id="KW-1185">Reference proteome</keyword>
<organism evidence="1 2">
    <name type="scientific">Actinomadura luzonensis</name>
    <dbReference type="NCBI Taxonomy" id="2805427"/>
    <lineage>
        <taxon>Bacteria</taxon>
        <taxon>Bacillati</taxon>
        <taxon>Actinomycetota</taxon>
        <taxon>Actinomycetes</taxon>
        <taxon>Streptosporangiales</taxon>
        <taxon>Thermomonosporaceae</taxon>
        <taxon>Actinomadura</taxon>
    </lineage>
</organism>
<evidence type="ECO:0000313" key="1">
    <source>
        <dbReference type="EMBL" id="MCK2213697.1"/>
    </source>
</evidence>
<protein>
    <submittedName>
        <fullName evidence="1">Uncharacterized protein</fullName>
    </submittedName>
</protein>
<reference evidence="1 2" key="1">
    <citation type="submission" date="2022-04" db="EMBL/GenBank/DDBJ databases">
        <title>Genome draft of Actinomadura sp. ATCC 31491.</title>
        <authorList>
            <person name="Shi X."/>
            <person name="Du Y."/>
        </authorList>
    </citation>
    <scope>NUCLEOTIDE SEQUENCE [LARGE SCALE GENOMIC DNA]</scope>
    <source>
        <strain evidence="1 2">ATCC 31491</strain>
    </source>
</reference>
<name>A0ABT0FN22_9ACTN</name>
<gene>
    <name evidence="1" type="ORF">MF672_007845</name>
</gene>
<sequence>METTSLYSRPDTTADERKWRAAGAPDLCGFQVGCEGVQGRRDYSFPEGFELGEVSLSRAQLLTLPQDPRRLEAELLRLRDEERREPAGRSSVKQYSEQDTLWLMGETILMNTPAPSAVRAAVLP</sequence>
<dbReference type="Proteomes" id="UP001317259">
    <property type="component" value="Unassembled WGS sequence"/>
</dbReference>
<accession>A0ABT0FN22</accession>
<comment type="caution">
    <text evidence="1">The sequence shown here is derived from an EMBL/GenBank/DDBJ whole genome shotgun (WGS) entry which is preliminary data.</text>
</comment>
<dbReference type="RefSeq" id="WP_242371863.1">
    <property type="nucleotide sequence ID" value="NZ_JAKRKC020000001.1"/>
</dbReference>